<accession>A0ABS1DNF3</accession>
<evidence type="ECO:0000256" key="2">
    <source>
        <dbReference type="ARBA" id="ARBA00010961"/>
    </source>
</evidence>
<keyword evidence="8" id="KW-1185">Reference proteome</keyword>
<dbReference type="InterPro" id="IPR001207">
    <property type="entry name" value="Transposase_mutator"/>
</dbReference>
<evidence type="ECO:0000256" key="1">
    <source>
        <dbReference type="ARBA" id="ARBA00002190"/>
    </source>
</evidence>
<comment type="caution">
    <text evidence="7">The sequence shown here is derived from an EMBL/GenBank/DDBJ whole genome shotgun (WGS) entry which is preliminary data.</text>
</comment>
<keyword evidence="6" id="KW-0814">Transposable element</keyword>
<evidence type="ECO:0000313" key="7">
    <source>
        <dbReference type="EMBL" id="MBK1671526.1"/>
    </source>
</evidence>
<evidence type="ECO:0000256" key="5">
    <source>
        <dbReference type="ARBA" id="ARBA00023172"/>
    </source>
</evidence>
<dbReference type="RefSeq" id="WP_200344498.1">
    <property type="nucleotide sequence ID" value="NZ_NRRL01000209.1"/>
</dbReference>
<dbReference type="PANTHER" id="PTHR33217:SF9">
    <property type="entry name" value="MUTATOR FAMILY TRANSPOSASE"/>
    <property type="match status" value="1"/>
</dbReference>
<dbReference type="NCBIfam" id="NF033543">
    <property type="entry name" value="transpos_IS256"/>
    <property type="match status" value="1"/>
</dbReference>
<dbReference type="Proteomes" id="UP001296873">
    <property type="component" value="Unassembled WGS sequence"/>
</dbReference>
<evidence type="ECO:0000256" key="6">
    <source>
        <dbReference type="RuleBase" id="RU365089"/>
    </source>
</evidence>
<dbReference type="EMBL" id="NRRL01000209">
    <property type="protein sequence ID" value="MBK1671526.1"/>
    <property type="molecule type" value="Genomic_DNA"/>
</dbReference>
<comment type="similarity">
    <text evidence="2 6">Belongs to the transposase mutator family.</text>
</comment>
<evidence type="ECO:0000313" key="8">
    <source>
        <dbReference type="Proteomes" id="UP001296873"/>
    </source>
</evidence>
<dbReference type="PROSITE" id="PS01007">
    <property type="entry name" value="TRANSPOSASE_MUTATOR"/>
    <property type="match status" value="1"/>
</dbReference>
<protein>
    <recommendedName>
        <fullName evidence="6">Mutator family transposase</fullName>
    </recommendedName>
</protein>
<reference evidence="7 8" key="1">
    <citation type="journal article" date="2020" name="Microorganisms">
        <title>Osmotic Adaptation and Compatible Solute Biosynthesis of Phototrophic Bacteria as Revealed from Genome Analyses.</title>
        <authorList>
            <person name="Imhoff J.F."/>
            <person name="Rahn T."/>
            <person name="Kunzel S."/>
            <person name="Keller A."/>
            <person name="Neulinger S.C."/>
        </authorList>
    </citation>
    <scope>NUCLEOTIDE SEQUENCE [LARGE SCALE GENOMIC DNA]</scope>
    <source>
        <strain evidence="7 8">DSM 9895</strain>
    </source>
</reference>
<keyword evidence="3 6" id="KW-0815">Transposition</keyword>
<keyword evidence="4 6" id="KW-0238">DNA-binding</keyword>
<dbReference type="PANTHER" id="PTHR33217">
    <property type="entry name" value="TRANSPOSASE FOR INSERTION SEQUENCE ELEMENT IS1081"/>
    <property type="match status" value="1"/>
</dbReference>
<evidence type="ECO:0000256" key="3">
    <source>
        <dbReference type="ARBA" id="ARBA00022578"/>
    </source>
</evidence>
<organism evidence="7 8">
    <name type="scientific">Rhodovibrio sodomensis</name>
    <dbReference type="NCBI Taxonomy" id="1088"/>
    <lineage>
        <taxon>Bacteria</taxon>
        <taxon>Pseudomonadati</taxon>
        <taxon>Pseudomonadota</taxon>
        <taxon>Alphaproteobacteria</taxon>
        <taxon>Rhodospirillales</taxon>
        <taxon>Rhodovibrionaceae</taxon>
        <taxon>Rhodovibrio</taxon>
    </lineage>
</organism>
<gene>
    <name evidence="7" type="ORF">CKO28_26360</name>
</gene>
<comment type="function">
    <text evidence="1 6">Required for the transposition of the insertion element.</text>
</comment>
<keyword evidence="5 6" id="KW-0233">DNA recombination</keyword>
<proteinExistence type="inferred from homology"/>
<evidence type="ECO:0000256" key="4">
    <source>
        <dbReference type="ARBA" id="ARBA00023125"/>
    </source>
</evidence>
<name>A0ABS1DNF3_9PROT</name>
<sequence length="425" mass="47218">MSEDKVISFTPPGQIDDPLTEVLRAGARQLLEQAVEAELEAFLAAYADLKTEDGRQRLVRHGHGPERNVLTGIGSVPVRRAKARDRGAASDDDRIRFTSNILPRFARRTRSLDAVLPVLYLRGLSSGDFQEALTALMGERAPALSPQVLGRLKADWKGDYERWQQRDLTGRSYVYLWADGVHLQGRMEDEHQCILVLIGATAEGHKELVGFQAGFRESAQSWRELLVDLKGRGLTIAPKLAVGDGAMGFWKALDEVFPGARQQRCWVHKTANVLNKMPKSRQKQAKADVQAIWMADSRADAEKALATFEAKYGAKYPGAVGCLTKDREALLAFYDFPAQQWQHIRTTNPIESVFATVRHRTVRTKGCMSHATAMTMVFKLVTTASRTWRRLSGKNQLPKVVYGVKFRDGIEATDEAATINASAAA</sequence>
<dbReference type="Pfam" id="PF00872">
    <property type="entry name" value="Transposase_mut"/>
    <property type="match status" value="1"/>
</dbReference>